<dbReference type="InterPro" id="IPR011047">
    <property type="entry name" value="Quinoprotein_ADH-like_sf"/>
</dbReference>
<dbReference type="Gene3D" id="2.130.10.10">
    <property type="entry name" value="YVTN repeat-like/Quinoprotein amine dehydrogenase"/>
    <property type="match status" value="2"/>
</dbReference>
<accession>A0AAU8JEU1</accession>
<protein>
    <submittedName>
        <fullName evidence="4">WD40 repeat domain-containing protein</fullName>
    </submittedName>
</protein>
<dbReference type="RefSeq" id="WP_054467021.1">
    <property type="nucleotide sequence ID" value="NZ_CP159837.1"/>
</dbReference>
<feature type="repeat" description="WD" evidence="3">
    <location>
        <begin position="237"/>
        <end position="278"/>
    </location>
</feature>
<dbReference type="EMBL" id="CP159837">
    <property type="protein sequence ID" value="XCM37244.1"/>
    <property type="molecule type" value="Genomic_DNA"/>
</dbReference>
<dbReference type="PANTHER" id="PTHR19848:SF8">
    <property type="entry name" value="F-BOX AND WD REPEAT DOMAIN CONTAINING 7"/>
    <property type="match status" value="1"/>
</dbReference>
<dbReference type="SMART" id="SM00320">
    <property type="entry name" value="WD40"/>
    <property type="match status" value="5"/>
</dbReference>
<gene>
    <name evidence="4" type="ORF">ABWT76_006066</name>
</gene>
<dbReference type="InterPro" id="IPR020472">
    <property type="entry name" value="WD40_PAC1"/>
</dbReference>
<dbReference type="SUPFAM" id="SSF50998">
    <property type="entry name" value="Quinoprotein alcohol dehydrogenase-like"/>
    <property type="match status" value="1"/>
</dbReference>
<organism evidence="4">
    <name type="scientific">Planktothricoides raciborskii GIHE-MW2</name>
    <dbReference type="NCBI Taxonomy" id="2792601"/>
    <lineage>
        <taxon>Bacteria</taxon>
        <taxon>Bacillati</taxon>
        <taxon>Cyanobacteriota</taxon>
        <taxon>Cyanophyceae</taxon>
        <taxon>Oscillatoriophycideae</taxon>
        <taxon>Oscillatoriales</taxon>
        <taxon>Oscillatoriaceae</taxon>
        <taxon>Planktothricoides</taxon>
    </lineage>
</organism>
<dbReference type="InterPro" id="IPR019775">
    <property type="entry name" value="WD40_repeat_CS"/>
</dbReference>
<feature type="repeat" description="WD" evidence="3">
    <location>
        <begin position="320"/>
        <end position="361"/>
    </location>
</feature>
<dbReference type="InterPro" id="IPR001680">
    <property type="entry name" value="WD40_rpt"/>
</dbReference>
<evidence type="ECO:0000256" key="3">
    <source>
        <dbReference type="PROSITE-ProRule" id="PRU00221"/>
    </source>
</evidence>
<dbReference type="PANTHER" id="PTHR19848">
    <property type="entry name" value="WD40 REPEAT PROTEIN"/>
    <property type="match status" value="1"/>
</dbReference>
<dbReference type="AlphaFoldDB" id="A0AAU8JEU1"/>
<dbReference type="InterPro" id="IPR015943">
    <property type="entry name" value="WD40/YVTN_repeat-like_dom_sf"/>
</dbReference>
<proteinExistence type="predicted"/>
<dbReference type="CDD" id="cd00200">
    <property type="entry name" value="WD40"/>
    <property type="match status" value="1"/>
</dbReference>
<evidence type="ECO:0000256" key="1">
    <source>
        <dbReference type="ARBA" id="ARBA00022574"/>
    </source>
</evidence>
<keyword evidence="2" id="KW-0677">Repeat</keyword>
<evidence type="ECO:0000256" key="2">
    <source>
        <dbReference type="ARBA" id="ARBA00022737"/>
    </source>
</evidence>
<feature type="repeat" description="WD" evidence="3">
    <location>
        <begin position="362"/>
        <end position="403"/>
    </location>
</feature>
<dbReference type="PROSITE" id="PS50294">
    <property type="entry name" value="WD_REPEATS_REGION"/>
    <property type="match status" value="4"/>
</dbReference>
<keyword evidence="1 3" id="KW-0853">WD repeat</keyword>
<dbReference type="PROSITE" id="PS50082">
    <property type="entry name" value="WD_REPEATS_2"/>
    <property type="match status" value="5"/>
</dbReference>
<dbReference type="PRINTS" id="PR00320">
    <property type="entry name" value="GPROTEINBRPT"/>
</dbReference>
<evidence type="ECO:0000313" key="4">
    <source>
        <dbReference type="EMBL" id="XCM37244.1"/>
    </source>
</evidence>
<feature type="repeat" description="WD" evidence="3">
    <location>
        <begin position="445"/>
        <end position="486"/>
    </location>
</feature>
<dbReference type="Pfam" id="PF00400">
    <property type="entry name" value="WD40"/>
    <property type="match status" value="5"/>
</dbReference>
<feature type="repeat" description="WD" evidence="3">
    <location>
        <begin position="412"/>
        <end position="444"/>
    </location>
</feature>
<name>A0AAU8JEU1_9CYAN</name>
<dbReference type="PROSITE" id="PS00678">
    <property type="entry name" value="WD_REPEATS_1"/>
    <property type="match status" value="2"/>
</dbReference>
<reference evidence="4" key="1">
    <citation type="submission" date="2024-07" db="EMBL/GenBank/DDBJ databases">
        <authorList>
            <person name="Kim Y.J."/>
            <person name="Jeong J.Y."/>
        </authorList>
    </citation>
    <scope>NUCLEOTIDE SEQUENCE</scope>
    <source>
        <strain evidence="4">GIHE-MW2</strain>
    </source>
</reference>
<sequence>MDWTTSLKSQQVDFIARLNHDPTTLLHCPIPGVHSEVVAIADERLKKIWAFCRKTLVESTLPSVAPSMSVRQMLGEQLPLELAIEAIAIILAEKVTKVDPKERQSIKRSLNFCLKDTTGKTQAIFGIQVKVAQDIPQQAQWQINLEEINQNVVVICVLLPKDVKTSDTEHRPILVGFLPTEPIKTAQESATLKLPDLLYMGGLVSYLESLKTEFTSEFTSQPSTADPENSGEWLRPLTSGSSYVYPLAVSADGETIASSSYDGSIKLWRIGDRQLLNALGGQPWSSYPSTGNAAAKIANSNSESNTDESQVGIGKLIRSLPGHSSGVSALAISPDGEILASGDYNGMIALWNLATGELLRKFSGHSGTIKPMIVSPDNRLLATGSTDKILKVWNIETGIMIRSFSLSDPPVAIAISPDGQMIASGSSEGTINIMDLSSGELKHQLTGHAGLVDSLLISADGQTLGSSSTEKTIKLWNLQSGELLNILTGYANPMMALTVKPDGQTLEFTITHRQQPGWH</sequence>